<dbReference type="GO" id="GO:0004252">
    <property type="term" value="F:serine-type endopeptidase activity"/>
    <property type="evidence" value="ECO:0007669"/>
    <property type="project" value="UniProtKB-UniRule"/>
</dbReference>
<dbReference type="OrthoDB" id="206201at2759"/>
<dbReference type="PROSITE" id="PS00136">
    <property type="entry name" value="SUBTILASE_ASP"/>
    <property type="match status" value="1"/>
</dbReference>
<reference evidence="8" key="1">
    <citation type="submission" date="2022-03" db="EMBL/GenBank/DDBJ databases">
        <authorList>
            <person name="Martin C."/>
        </authorList>
    </citation>
    <scope>NUCLEOTIDE SEQUENCE</scope>
</reference>
<dbReference type="AlphaFoldDB" id="A0A8S4NK45"/>
<feature type="active site" description="Charge relay system" evidence="5">
    <location>
        <position position="288"/>
    </location>
</feature>
<keyword evidence="6" id="KW-0175">Coiled coil</keyword>
<dbReference type="Proteomes" id="UP000749559">
    <property type="component" value="Unassembled WGS sequence"/>
</dbReference>
<evidence type="ECO:0000313" key="8">
    <source>
        <dbReference type="EMBL" id="CAH1781577.1"/>
    </source>
</evidence>
<evidence type="ECO:0000313" key="9">
    <source>
        <dbReference type="Proteomes" id="UP000749559"/>
    </source>
</evidence>
<protein>
    <recommendedName>
        <fullName evidence="7">Peptidase S8/S53 domain-containing protein</fullName>
    </recommendedName>
</protein>
<feature type="active site" description="Charge relay system" evidence="5">
    <location>
        <position position="337"/>
    </location>
</feature>
<keyword evidence="4 5" id="KW-0720">Serine protease</keyword>
<keyword evidence="2 5" id="KW-0645">Protease</keyword>
<dbReference type="InterPro" id="IPR050131">
    <property type="entry name" value="Peptidase_S8_subtilisin-like"/>
</dbReference>
<dbReference type="SUPFAM" id="SSF52743">
    <property type="entry name" value="Subtilisin-like"/>
    <property type="match status" value="1"/>
</dbReference>
<dbReference type="GO" id="GO:0006508">
    <property type="term" value="P:proteolysis"/>
    <property type="evidence" value="ECO:0007669"/>
    <property type="project" value="UniProtKB-KW"/>
</dbReference>
<comment type="caution">
    <text evidence="8">The sequence shown here is derived from an EMBL/GenBank/DDBJ whole genome shotgun (WGS) entry which is preliminary data.</text>
</comment>
<dbReference type="GO" id="GO:0005615">
    <property type="term" value="C:extracellular space"/>
    <property type="evidence" value="ECO:0007669"/>
    <property type="project" value="TreeGrafter"/>
</dbReference>
<dbReference type="Gene3D" id="3.40.50.200">
    <property type="entry name" value="Peptidase S8/S53 domain"/>
    <property type="match status" value="1"/>
</dbReference>
<feature type="active site" description="Charge relay system" evidence="5">
    <location>
        <position position="499"/>
    </location>
</feature>
<evidence type="ECO:0000256" key="6">
    <source>
        <dbReference type="SAM" id="Coils"/>
    </source>
</evidence>
<dbReference type="CDD" id="cd04077">
    <property type="entry name" value="Peptidases_S8_PCSK9_ProteinaseK_like"/>
    <property type="match status" value="1"/>
</dbReference>
<dbReference type="InterPro" id="IPR015500">
    <property type="entry name" value="Peptidase_S8_subtilisin-rel"/>
</dbReference>
<evidence type="ECO:0000259" key="7">
    <source>
        <dbReference type="Pfam" id="PF00082"/>
    </source>
</evidence>
<evidence type="ECO:0000256" key="5">
    <source>
        <dbReference type="PROSITE-ProRule" id="PRU01240"/>
    </source>
</evidence>
<evidence type="ECO:0000256" key="3">
    <source>
        <dbReference type="ARBA" id="ARBA00022801"/>
    </source>
</evidence>
<dbReference type="EMBL" id="CAIIXF020000004">
    <property type="protein sequence ID" value="CAH1781577.1"/>
    <property type="molecule type" value="Genomic_DNA"/>
</dbReference>
<accession>A0A8S4NK45</accession>
<dbReference type="Pfam" id="PF00082">
    <property type="entry name" value="Peptidase_S8"/>
    <property type="match status" value="1"/>
</dbReference>
<keyword evidence="9" id="KW-1185">Reference proteome</keyword>
<gene>
    <name evidence="8" type="ORF">OFUS_LOCUS8144</name>
</gene>
<sequence>MDCWKIWVLFGTFIGFIDESRSMRREPISGTYIVWIKKGTSEEQMKVHMQSTTDIFIKDGDAELGLLEPTDDAFQSMLDTLVDPNGVNADEETLENYEKDKDKMDKELQKELEYENKMNKYYRKKIEEENKKKWGVYKDKSYYNDKSKRSSSEEDDSYMTYSYRYPVYSVLRLTRSRYQYQNLYRSEVIETVCIVNGQKVYSYIISGADERLMNLYQDIPDIYMIEQEEKVTIEGGKEETCITQTNLEASWGLDIMNRRVDVTNEPFDDSYSVFSSATGRKVHVYVLDAGIKKQHQEFLRQEDPRYGVKLKKIGRRRVFSGINTITTSDFKEDTNGHGTAVAAIIGGRTLGVAKQTILHPVKVMDRNVRGEIVGTIGSVIRGIAFVLAMENEERKKERKVIVNMSLKTGFSRLLNAAVQELLDSGITVTAAAGNDAGDACEVSPASLDGVISVSAATRRDELHYSTNRGRCVDIAAPGEQIKSASILCNTCTGTFTGSSFATGFVTGAIAGYMSQQSNVISPEEAKRWIVNNAFKKNNLSFLRIAGCTPNKR</sequence>
<organism evidence="8 9">
    <name type="scientific">Owenia fusiformis</name>
    <name type="common">Polychaete worm</name>
    <dbReference type="NCBI Taxonomy" id="6347"/>
    <lineage>
        <taxon>Eukaryota</taxon>
        <taxon>Metazoa</taxon>
        <taxon>Spiralia</taxon>
        <taxon>Lophotrochozoa</taxon>
        <taxon>Annelida</taxon>
        <taxon>Polychaeta</taxon>
        <taxon>Sedentaria</taxon>
        <taxon>Canalipalpata</taxon>
        <taxon>Sabellida</taxon>
        <taxon>Oweniida</taxon>
        <taxon>Oweniidae</taxon>
        <taxon>Owenia</taxon>
    </lineage>
</organism>
<feature type="domain" description="Peptidase S8/S53" evidence="7">
    <location>
        <begin position="279"/>
        <end position="544"/>
    </location>
</feature>
<evidence type="ECO:0000256" key="4">
    <source>
        <dbReference type="ARBA" id="ARBA00022825"/>
    </source>
</evidence>
<comment type="similarity">
    <text evidence="1 5">Belongs to the peptidase S8 family.</text>
</comment>
<dbReference type="PRINTS" id="PR00723">
    <property type="entry name" value="SUBTILISIN"/>
</dbReference>
<keyword evidence="3 5" id="KW-0378">Hydrolase</keyword>
<name>A0A8S4NK45_OWEFU</name>
<dbReference type="InterPro" id="IPR034193">
    <property type="entry name" value="PCSK9_ProteinaseK-like"/>
</dbReference>
<evidence type="ECO:0000256" key="1">
    <source>
        <dbReference type="ARBA" id="ARBA00011073"/>
    </source>
</evidence>
<dbReference type="PANTHER" id="PTHR43806">
    <property type="entry name" value="PEPTIDASE S8"/>
    <property type="match status" value="1"/>
</dbReference>
<dbReference type="InterPro" id="IPR036852">
    <property type="entry name" value="Peptidase_S8/S53_dom_sf"/>
</dbReference>
<evidence type="ECO:0000256" key="2">
    <source>
        <dbReference type="ARBA" id="ARBA00022670"/>
    </source>
</evidence>
<dbReference type="PANTHER" id="PTHR43806:SF11">
    <property type="entry name" value="CEREVISIN-RELATED"/>
    <property type="match status" value="1"/>
</dbReference>
<proteinExistence type="inferred from homology"/>
<dbReference type="InterPro" id="IPR000209">
    <property type="entry name" value="Peptidase_S8/S53_dom"/>
</dbReference>
<feature type="coiled-coil region" evidence="6">
    <location>
        <begin position="87"/>
        <end position="114"/>
    </location>
</feature>
<dbReference type="InterPro" id="IPR023827">
    <property type="entry name" value="Peptidase_S8_Asp-AS"/>
</dbReference>
<dbReference type="PROSITE" id="PS51892">
    <property type="entry name" value="SUBTILASE"/>
    <property type="match status" value="1"/>
</dbReference>